<evidence type="ECO:0000256" key="3">
    <source>
        <dbReference type="ARBA" id="ARBA00022475"/>
    </source>
</evidence>
<comment type="subcellular location">
    <subcellularLocation>
        <location evidence="1">Cell membrane</location>
    </subcellularLocation>
</comment>
<evidence type="ECO:0000259" key="9">
    <source>
        <dbReference type="Pfam" id="PF02397"/>
    </source>
</evidence>
<keyword evidence="3" id="KW-1003">Cell membrane</keyword>
<comment type="similarity">
    <text evidence="2">Belongs to the bacterial sugar transferase family.</text>
</comment>
<dbReference type="Proteomes" id="UP000276301">
    <property type="component" value="Unassembled WGS sequence"/>
</dbReference>
<keyword evidence="4 10" id="KW-0808">Transferase</keyword>
<dbReference type="PANTHER" id="PTHR30576">
    <property type="entry name" value="COLANIC BIOSYNTHESIS UDP-GLUCOSE LIPID CARRIER TRANSFERASE"/>
    <property type="match status" value="1"/>
</dbReference>
<evidence type="ECO:0000256" key="8">
    <source>
        <dbReference type="SAM" id="Phobius"/>
    </source>
</evidence>
<keyword evidence="7 8" id="KW-0472">Membrane</keyword>
<evidence type="ECO:0000256" key="2">
    <source>
        <dbReference type="ARBA" id="ARBA00006464"/>
    </source>
</evidence>
<dbReference type="AlphaFoldDB" id="A0A498CM61"/>
<keyword evidence="6 8" id="KW-1133">Transmembrane helix</keyword>
<dbReference type="EMBL" id="RCHT01000012">
    <property type="protein sequence ID" value="RLL10809.1"/>
    <property type="molecule type" value="Genomic_DNA"/>
</dbReference>
<name>A0A498CM61_9FIRM</name>
<keyword evidence="11" id="KW-1185">Reference proteome</keyword>
<sequence length="218" mass="24370">MDGAFYDALALPARWERTAYLAGKRFVDLAVSAAGLLLLAPLFLLIAAAVRLDSPGPAFFLHERVGMGGKPLRVWKFRTMARNARELAERFTPAQRREFERRFKLADDPRVTRVGAFLRRTSLDELPQLINVLRGEMSLVGPRPVVAEELERYGARGALLLGVRPGITGYWQVNDRGGLSYEARMEMELFYAGHCGPALDWKILRQTAGAVLRRACAV</sequence>
<dbReference type="RefSeq" id="WP_121586879.1">
    <property type="nucleotide sequence ID" value="NZ_RCHT01000012.1"/>
</dbReference>
<accession>A0A498CM61</accession>
<evidence type="ECO:0000313" key="11">
    <source>
        <dbReference type="Proteomes" id="UP000276301"/>
    </source>
</evidence>
<evidence type="ECO:0000313" key="10">
    <source>
        <dbReference type="EMBL" id="RLL10809.1"/>
    </source>
</evidence>
<proteinExistence type="inferred from homology"/>
<feature type="transmembrane region" description="Helical" evidence="8">
    <location>
        <begin position="29"/>
        <end position="50"/>
    </location>
</feature>
<dbReference type="PANTHER" id="PTHR30576:SF4">
    <property type="entry name" value="UNDECAPRENYL-PHOSPHATE GALACTOSE PHOSPHOTRANSFERASE"/>
    <property type="match status" value="1"/>
</dbReference>
<protein>
    <submittedName>
        <fullName evidence="10">Sugar transferase</fullName>
    </submittedName>
</protein>
<comment type="caution">
    <text evidence="10">The sequence shown here is derived from an EMBL/GenBank/DDBJ whole genome shotgun (WGS) entry which is preliminary data.</text>
</comment>
<evidence type="ECO:0000256" key="7">
    <source>
        <dbReference type="ARBA" id="ARBA00023136"/>
    </source>
</evidence>
<evidence type="ECO:0000256" key="6">
    <source>
        <dbReference type="ARBA" id="ARBA00022989"/>
    </source>
</evidence>
<dbReference type="GO" id="GO:0016780">
    <property type="term" value="F:phosphotransferase activity, for other substituted phosphate groups"/>
    <property type="evidence" value="ECO:0007669"/>
    <property type="project" value="TreeGrafter"/>
</dbReference>
<evidence type="ECO:0000256" key="1">
    <source>
        <dbReference type="ARBA" id="ARBA00004236"/>
    </source>
</evidence>
<dbReference type="InterPro" id="IPR003362">
    <property type="entry name" value="Bact_transf"/>
</dbReference>
<gene>
    <name evidence="10" type="ORF">D4A47_07915</name>
</gene>
<dbReference type="Pfam" id="PF02397">
    <property type="entry name" value="Bac_transf"/>
    <property type="match status" value="1"/>
</dbReference>
<keyword evidence="5 8" id="KW-0812">Transmembrane</keyword>
<evidence type="ECO:0000256" key="5">
    <source>
        <dbReference type="ARBA" id="ARBA00022692"/>
    </source>
</evidence>
<evidence type="ECO:0000256" key="4">
    <source>
        <dbReference type="ARBA" id="ARBA00022679"/>
    </source>
</evidence>
<feature type="domain" description="Bacterial sugar transferase" evidence="9">
    <location>
        <begin position="24"/>
        <end position="212"/>
    </location>
</feature>
<organism evidence="10 11">
    <name type="scientific">Anaerotruncus massiliensis</name>
    <name type="common">ex Liu et al. 2021</name>
    <dbReference type="NCBI Taxonomy" id="2321404"/>
    <lineage>
        <taxon>Bacteria</taxon>
        <taxon>Bacillati</taxon>
        <taxon>Bacillota</taxon>
        <taxon>Clostridia</taxon>
        <taxon>Eubacteriales</taxon>
        <taxon>Oscillospiraceae</taxon>
        <taxon>Anaerotruncus</taxon>
    </lineage>
</organism>
<reference evidence="10 11" key="1">
    <citation type="submission" date="2018-10" db="EMBL/GenBank/DDBJ databases">
        <title>Anaerotruncus faecis sp. nov., isolated from human feces.</title>
        <authorList>
            <person name="Wang Y.-J."/>
        </authorList>
    </citation>
    <scope>NUCLEOTIDE SEQUENCE [LARGE SCALE GENOMIC DNA]</scope>
    <source>
        <strain evidence="10 11">22A2-44</strain>
    </source>
</reference>
<dbReference type="GO" id="GO:0005886">
    <property type="term" value="C:plasma membrane"/>
    <property type="evidence" value="ECO:0007669"/>
    <property type="project" value="UniProtKB-SubCell"/>
</dbReference>